<feature type="chain" id="PRO_5020704324" evidence="1">
    <location>
        <begin position="32"/>
        <end position="348"/>
    </location>
</feature>
<keyword evidence="3" id="KW-1185">Reference proteome</keyword>
<dbReference type="PROSITE" id="PS51257">
    <property type="entry name" value="PROKAR_LIPOPROTEIN"/>
    <property type="match status" value="1"/>
</dbReference>
<organism evidence="2 3">
    <name type="scientific">Nocardioides jishulii</name>
    <dbReference type="NCBI Taxonomy" id="2575440"/>
    <lineage>
        <taxon>Bacteria</taxon>
        <taxon>Bacillati</taxon>
        <taxon>Actinomycetota</taxon>
        <taxon>Actinomycetes</taxon>
        <taxon>Propionibacteriales</taxon>
        <taxon>Nocardioidaceae</taxon>
        <taxon>Nocardioides</taxon>
    </lineage>
</organism>
<name>A0A4U2YJP5_9ACTN</name>
<gene>
    <name evidence="2" type="ORF">FC770_15515</name>
</gene>
<keyword evidence="1" id="KW-0732">Signal</keyword>
<comment type="caution">
    <text evidence="2">The sequence shown here is derived from an EMBL/GenBank/DDBJ whole genome shotgun (WGS) entry which is preliminary data.</text>
</comment>
<sequence>MRPHRRRPFATPAALAAATLACLCVASPANAAGAQTGQLCSDDRVRCSVQAPPRWVDGTAAQVGITGRPDSTVELQVFRVSSPRGTKVDWEPVGAAVDVTTDDQGWGSVEITLPALAAGRHGGPLVVAPAESEGQPLGEVLGAWSALVSATPEVLGDGWTESKPAGVPLTLALDHVSPGTVYAVQRQDGTGWVTVASNDGARAPEARATCEHPTCTLTYVVPRGLDAGVHTFRLVDVRRGAPVATWKVRPGAEGQKAQAVRAEVFEPLGQDVEGAVAAGVGVDSAAVVRPRSRNLDVPLPTGGSSATSVDTAHSVAAVRWAAVAATVAALALALCPGRLRPSSTGSRR</sequence>
<feature type="signal peptide" evidence="1">
    <location>
        <begin position="1"/>
        <end position="31"/>
    </location>
</feature>
<reference evidence="2 3" key="1">
    <citation type="submission" date="2019-04" db="EMBL/GenBank/DDBJ databases">
        <authorList>
            <person name="Dong K."/>
        </authorList>
    </citation>
    <scope>NUCLEOTIDE SEQUENCE [LARGE SCALE GENOMIC DNA]</scope>
    <source>
        <strain evidence="3">dk3543</strain>
    </source>
</reference>
<evidence type="ECO:0000313" key="3">
    <source>
        <dbReference type="Proteomes" id="UP000307808"/>
    </source>
</evidence>
<evidence type="ECO:0000313" key="2">
    <source>
        <dbReference type="EMBL" id="TKI60904.1"/>
    </source>
</evidence>
<dbReference type="RefSeq" id="WP_137067210.1">
    <property type="nucleotide sequence ID" value="NZ_CP040748.1"/>
</dbReference>
<accession>A0A4U2YJP5</accession>
<dbReference type="AlphaFoldDB" id="A0A4U2YJP5"/>
<proteinExistence type="predicted"/>
<evidence type="ECO:0000256" key="1">
    <source>
        <dbReference type="SAM" id="SignalP"/>
    </source>
</evidence>
<dbReference type="EMBL" id="SZPY01000004">
    <property type="protein sequence ID" value="TKI60904.1"/>
    <property type="molecule type" value="Genomic_DNA"/>
</dbReference>
<protein>
    <submittedName>
        <fullName evidence="2">Uncharacterized protein</fullName>
    </submittedName>
</protein>
<dbReference type="Proteomes" id="UP000307808">
    <property type="component" value="Unassembled WGS sequence"/>
</dbReference>